<feature type="compositionally biased region" description="Basic and acidic residues" evidence="4">
    <location>
        <begin position="865"/>
        <end position="877"/>
    </location>
</feature>
<dbReference type="InterPro" id="IPR050628">
    <property type="entry name" value="SNF2_RAD54_helicase_TF"/>
</dbReference>
<reference evidence="7" key="1">
    <citation type="submission" date="2020-11" db="EMBL/GenBank/DDBJ databases">
        <authorList>
            <person name="Koelle M."/>
            <person name="Horta M.A.C."/>
            <person name="Nowrousian M."/>
            <person name="Ohm R.A."/>
            <person name="Benz P."/>
            <person name="Pilgard A."/>
        </authorList>
    </citation>
    <scope>NUCLEOTIDE SEQUENCE</scope>
    <source>
        <strain evidence="7">FPRL280</strain>
    </source>
</reference>
<name>A0A8H7U0B1_9APHY</name>
<evidence type="ECO:0000256" key="4">
    <source>
        <dbReference type="SAM" id="MobiDB-lite"/>
    </source>
</evidence>
<organism evidence="7 8">
    <name type="scientific">Rhodonia placenta</name>
    <dbReference type="NCBI Taxonomy" id="104341"/>
    <lineage>
        <taxon>Eukaryota</taxon>
        <taxon>Fungi</taxon>
        <taxon>Dikarya</taxon>
        <taxon>Basidiomycota</taxon>
        <taxon>Agaricomycotina</taxon>
        <taxon>Agaricomycetes</taxon>
        <taxon>Polyporales</taxon>
        <taxon>Adustoporiaceae</taxon>
        <taxon>Rhodonia</taxon>
    </lineage>
</organism>
<dbReference type="SMART" id="SM00490">
    <property type="entry name" value="HELICc"/>
    <property type="match status" value="1"/>
</dbReference>
<dbReference type="PANTHER" id="PTHR45626">
    <property type="entry name" value="TRANSCRIPTION TERMINATION FACTOR 2-RELATED"/>
    <property type="match status" value="1"/>
</dbReference>
<dbReference type="InterPro" id="IPR027417">
    <property type="entry name" value="P-loop_NTPase"/>
</dbReference>
<dbReference type="GO" id="GO:0008094">
    <property type="term" value="F:ATP-dependent activity, acting on DNA"/>
    <property type="evidence" value="ECO:0007669"/>
    <property type="project" value="TreeGrafter"/>
</dbReference>
<feature type="transmembrane region" description="Helical" evidence="5">
    <location>
        <begin position="567"/>
        <end position="594"/>
    </location>
</feature>
<dbReference type="GO" id="GO:0005634">
    <property type="term" value="C:nucleus"/>
    <property type="evidence" value="ECO:0007669"/>
    <property type="project" value="TreeGrafter"/>
</dbReference>
<keyword evidence="3" id="KW-0067">ATP-binding</keyword>
<evidence type="ECO:0000256" key="3">
    <source>
        <dbReference type="ARBA" id="ARBA00022840"/>
    </source>
</evidence>
<keyword evidence="5" id="KW-0812">Transmembrane</keyword>
<dbReference type="SUPFAM" id="SSF52540">
    <property type="entry name" value="P-loop containing nucleoside triphosphate hydrolases"/>
    <property type="match status" value="2"/>
</dbReference>
<dbReference type="Pfam" id="PF00176">
    <property type="entry name" value="SNF2-rel_dom"/>
    <property type="match status" value="1"/>
</dbReference>
<gene>
    <name evidence="7" type="ORF">IEO21_07290</name>
</gene>
<feature type="compositionally biased region" description="Basic and acidic residues" evidence="4">
    <location>
        <begin position="796"/>
        <end position="856"/>
    </location>
</feature>
<dbReference type="EMBL" id="JADOXO010000198">
    <property type="protein sequence ID" value="KAF9809723.1"/>
    <property type="molecule type" value="Genomic_DNA"/>
</dbReference>
<keyword evidence="5" id="KW-1133">Transmembrane helix</keyword>
<keyword evidence="2" id="KW-0378">Hydrolase</keyword>
<dbReference type="InterPro" id="IPR014001">
    <property type="entry name" value="Helicase_ATP-bd"/>
</dbReference>
<dbReference type="InterPro" id="IPR001650">
    <property type="entry name" value="Helicase_C-like"/>
</dbReference>
<dbReference type="GO" id="GO:0006281">
    <property type="term" value="P:DNA repair"/>
    <property type="evidence" value="ECO:0007669"/>
    <property type="project" value="TreeGrafter"/>
</dbReference>
<feature type="compositionally biased region" description="Basic and acidic residues" evidence="4">
    <location>
        <begin position="778"/>
        <end position="787"/>
    </location>
</feature>
<evidence type="ECO:0000259" key="6">
    <source>
        <dbReference type="PROSITE" id="PS51194"/>
    </source>
</evidence>
<comment type="caution">
    <text evidence="7">The sequence shown here is derived from an EMBL/GenBank/DDBJ whole genome shotgun (WGS) entry which is preliminary data.</text>
</comment>
<dbReference type="Proteomes" id="UP000639403">
    <property type="component" value="Unassembled WGS sequence"/>
</dbReference>
<evidence type="ECO:0000313" key="8">
    <source>
        <dbReference type="Proteomes" id="UP000639403"/>
    </source>
</evidence>
<feature type="transmembrane region" description="Helical" evidence="5">
    <location>
        <begin position="620"/>
        <end position="642"/>
    </location>
</feature>
<dbReference type="GO" id="GO:0016787">
    <property type="term" value="F:hydrolase activity"/>
    <property type="evidence" value="ECO:0007669"/>
    <property type="project" value="UniProtKB-KW"/>
</dbReference>
<evidence type="ECO:0000256" key="5">
    <source>
        <dbReference type="SAM" id="Phobius"/>
    </source>
</evidence>
<dbReference type="InterPro" id="IPR049730">
    <property type="entry name" value="SNF2/RAD54-like_C"/>
</dbReference>
<evidence type="ECO:0000256" key="2">
    <source>
        <dbReference type="ARBA" id="ARBA00022801"/>
    </source>
</evidence>
<protein>
    <recommendedName>
        <fullName evidence="6">Helicase C-terminal domain-containing protein</fullName>
    </recommendedName>
</protein>
<evidence type="ECO:0000313" key="7">
    <source>
        <dbReference type="EMBL" id="KAF9809723.1"/>
    </source>
</evidence>
<keyword evidence="5" id="KW-0472">Membrane</keyword>
<keyword evidence="1" id="KW-0547">Nucleotide-binding</keyword>
<feature type="region of interest" description="Disordered" evidence="4">
    <location>
        <begin position="750"/>
        <end position="944"/>
    </location>
</feature>
<dbReference type="InterPro" id="IPR000330">
    <property type="entry name" value="SNF2_N"/>
</dbReference>
<feature type="region of interest" description="Disordered" evidence="4">
    <location>
        <begin position="956"/>
        <end position="982"/>
    </location>
</feature>
<dbReference type="SMART" id="SM00487">
    <property type="entry name" value="DEXDc"/>
    <property type="match status" value="1"/>
</dbReference>
<reference evidence="7" key="2">
    <citation type="journal article" name="Front. Microbiol.">
        <title>Degradative Capacity of Two Strains of Rhodonia placenta: From Phenotype to Genotype.</title>
        <authorList>
            <person name="Kolle M."/>
            <person name="Horta M.A.C."/>
            <person name="Nowrousian M."/>
            <person name="Ohm R.A."/>
            <person name="Benz J.P."/>
            <person name="Pilgard A."/>
        </authorList>
    </citation>
    <scope>NUCLEOTIDE SEQUENCE</scope>
    <source>
        <strain evidence="7">FPRL280</strain>
    </source>
</reference>
<dbReference type="Gene3D" id="3.40.50.10810">
    <property type="entry name" value="Tandem AAA-ATPase domain"/>
    <property type="match status" value="1"/>
</dbReference>
<sequence>MRFKCIKYLEIQELNFNRAEVGHWREGVEEYANLTLDEVWDRLGLRDKVIPGFATLQDPDGTFDAWTKQGQAVLKGSKATLLTPRWHQLVGLLKLLDNLFLGKPMLLMDEVGIGKTMQAVGLCAMYDYARQYYVEHECFPGQWAKVKYPHTEDGNLPDRPMIISVPTSLVSQWTEEIHRYIAKGSMDLLPHAGTYSHRGDWWASVYAKSKHPPSRQIILTTHSAIASDCDAVFRLNDLRARKGRRHGDVQYKATMGDDARKKTLYGHKYGVFIADEAHVMRTPNATYCAGRELRKISVMSMAMTATPVLTMATDVWHIGCLLGIAKFDNVENDAKLHEYKTKLAAALRADRMHAKSSGADKNVVTRVVRGKEVNKLVESTFSTLVDDIMEDIRKRFDGFVIRRTLHSVDWRKKPISGLTPYKEHVIMLTLAEEEYANLDNIADEAANNSKGGAVVYSNGKSFYLAVRRALLHMACNPEFMWTMPPTLQDWQTQSTAKMVAMADLIRYHLESDGRCPLVNSVTNADDEASAGLTPRAKLHLHNRLVPDASDTIAEAGDPVNDSKPDKIVLYMAFPSTFSVLLPILRLYGFAFVTVTGDMPPAKRAAILKEFARGGRDDPRLLILSAVGLVGVNLAIACILIIVDTLWSAQEDQQLIGRLWRDPQAKQVHVYRLIARNTSDVFLNNISFDKSIMHHAFMGSSMSLKRVFDPQLEIDVDDSELQGEIVTDFTEEQIEPPCVSKPSRGRKIANANQEHAEGSSTPETRPKKSRAKRTQQGEPMDKVADKPGPKKLTAAEMAEKKQKEKAEKRAAKEMEEASKRAVKEKEKADKKAAKDQEKAEKKAVKDQQKADKKADKKANKKATKGKQKERPAALEPERSASPAPPPTRTKCIPQKTLSQEVVSSPDDERQGQVLRRNQDLVDDSEDDAALPGAVGDAGRPPSLLGLLARTDVDDLDAVPKQANPSGDAKSTRLPDDIELNDGYPKDILRADSTKVKSTSGQNPFASDRQVPTQYFSARRVPRHGGGTSSELLGSLTPPIRNGLQVLNDHVAMLDSSAVSTYTWAG</sequence>
<feature type="domain" description="Helicase C-terminal" evidence="6">
    <location>
        <begin position="551"/>
        <end position="707"/>
    </location>
</feature>
<proteinExistence type="predicted"/>
<dbReference type="PROSITE" id="PS51194">
    <property type="entry name" value="HELICASE_CTER"/>
    <property type="match status" value="1"/>
</dbReference>
<dbReference type="Gene3D" id="3.40.50.300">
    <property type="entry name" value="P-loop containing nucleotide triphosphate hydrolases"/>
    <property type="match status" value="1"/>
</dbReference>
<accession>A0A8H7U0B1</accession>
<dbReference type="InterPro" id="IPR038718">
    <property type="entry name" value="SNF2-like_sf"/>
</dbReference>
<dbReference type="CDD" id="cd18793">
    <property type="entry name" value="SF2_C_SNF"/>
    <property type="match status" value="1"/>
</dbReference>
<dbReference type="AlphaFoldDB" id="A0A8H7U0B1"/>
<dbReference type="Pfam" id="PF00271">
    <property type="entry name" value="Helicase_C"/>
    <property type="match status" value="1"/>
</dbReference>
<dbReference type="GO" id="GO:0005524">
    <property type="term" value="F:ATP binding"/>
    <property type="evidence" value="ECO:0007669"/>
    <property type="project" value="UniProtKB-KW"/>
</dbReference>
<evidence type="ECO:0000256" key="1">
    <source>
        <dbReference type="ARBA" id="ARBA00022741"/>
    </source>
</evidence>
<feature type="compositionally biased region" description="Polar residues" evidence="4">
    <location>
        <begin position="750"/>
        <end position="762"/>
    </location>
</feature>